<reference evidence="9 10" key="1">
    <citation type="submission" date="2014-04" db="EMBL/GenBank/DDBJ databases">
        <title>Draft genome sequence of Hydrogenovibrio marinus MH-110, a model organism for aerobic H2 metabolism.</title>
        <authorList>
            <person name="Cha H.J."/>
            <person name="Jo B.H."/>
            <person name="Hwang B.H."/>
        </authorList>
    </citation>
    <scope>NUCLEOTIDE SEQUENCE [LARGE SCALE GENOMIC DNA]</scope>
    <source>
        <strain evidence="9 10">MH-110</strain>
    </source>
</reference>
<dbReference type="Pfam" id="PF00034">
    <property type="entry name" value="Cytochrom_C"/>
    <property type="match status" value="1"/>
</dbReference>
<dbReference type="EMBL" id="JMIU01000001">
    <property type="protein sequence ID" value="KDN95584.1"/>
    <property type="molecule type" value="Genomic_DNA"/>
</dbReference>
<dbReference type="GO" id="GO:0009055">
    <property type="term" value="F:electron transfer activity"/>
    <property type="evidence" value="ECO:0007669"/>
    <property type="project" value="InterPro"/>
</dbReference>
<evidence type="ECO:0000313" key="10">
    <source>
        <dbReference type="Proteomes" id="UP000027341"/>
    </source>
</evidence>
<evidence type="ECO:0000256" key="4">
    <source>
        <dbReference type="ARBA" id="ARBA00022982"/>
    </source>
</evidence>
<accession>A0A066ZTH8</accession>
<dbReference type="InterPro" id="IPR036909">
    <property type="entry name" value="Cyt_c-like_dom_sf"/>
</dbReference>
<dbReference type="RefSeq" id="WP_029909981.1">
    <property type="nucleotide sequence ID" value="NZ_AP020335.1"/>
</dbReference>
<evidence type="ECO:0000256" key="6">
    <source>
        <dbReference type="PROSITE-ProRule" id="PRU00433"/>
    </source>
</evidence>
<comment type="caution">
    <text evidence="9">The sequence shown here is derived from an EMBL/GenBank/DDBJ whole genome shotgun (WGS) entry which is preliminary data.</text>
</comment>
<dbReference type="STRING" id="28885.EI16_04585"/>
<dbReference type="SUPFAM" id="SSF46626">
    <property type="entry name" value="Cytochrome c"/>
    <property type="match status" value="1"/>
</dbReference>
<keyword evidence="2 6" id="KW-0349">Heme</keyword>
<evidence type="ECO:0000259" key="8">
    <source>
        <dbReference type="PROSITE" id="PS51007"/>
    </source>
</evidence>
<dbReference type="AlphaFoldDB" id="A0A066ZTH8"/>
<evidence type="ECO:0000256" key="1">
    <source>
        <dbReference type="ARBA" id="ARBA00022448"/>
    </source>
</evidence>
<dbReference type="Gene3D" id="1.10.760.10">
    <property type="entry name" value="Cytochrome c-like domain"/>
    <property type="match status" value="1"/>
</dbReference>
<feature type="domain" description="Cytochrome c" evidence="8">
    <location>
        <begin position="24"/>
        <end position="103"/>
    </location>
</feature>
<keyword evidence="3 6" id="KW-0479">Metal-binding</keyword>
<dbReference type="PRINTS" id="PR00605">
    <property type="entry name" value="CYTCHROMECIC"/>
</dbReference>
<keyword evidence="4" id="KW-0249">Electron transport</keyword>
<feature type="signal peptide" evidence="7">
    <location>
        <begin position="1"/>
        <end position="22"/>
    </location>
</feature>
<dbReference type="GO" id="GO:0005506">
    <property type="term" value="F:iron ion binding"/>
    <property type="evidence" value="ECO:0007669"/>
    <property type="project" value="InterPro"/>
</dbReference>
<evidence type="ECO:0000256" key="5">
    <source>
        <dbReference type="ARBA" id="ARBA00023004"/>
    </source>
</evidence>
<evidence type="ECO:0000256" key="2">
    <source>
        <dbReference type="ARBA" id="ARBA00022617"/>
    </source>
</evidence>
<dbReference type="PANTHER" id="PTHR33751:SF9">
    <property type="entry name" value="CYTOCHROME C4"/>
    <property type="match status" value="1"/>
</dbReference>
<dbReference type="InterPro" id="IPR008168">
    <property type="entry name" value="Cyt_C_IC"/>
</dbReference>
<feature type="chain" id="PRO_5001632418" evidence="7">
    <location>
        <begin position="23"/>
        <end position="103"/>
    </location>
</feature>
<dbReference type="PANTHER" id="PTHR33751">
    <property type="entry name" value="CBB3-TYPE CYTOCHROME C OXIDASE SUBUNIT FIXP"/>
    <property type="match status" value="1"/>
</dbReference>
<evidence type="ECO:0000313" key="9">
    <source>
        <dbReference type="EMBL" id="KDN95584.1"/>
    </source>
</evidence>
<protein>
    <submittedName>
        <fullName evidence="9">Cytochrome C</fullName>
    </submittedName>
</protein>
<name>A0A066ZTH8_HYDMR</name>
<gene>
    <name evidence="9" type="ORF">EI16_04585</name>
</gene>
<keyword evidence="1" id="KW-0813">Transport</keyword>
<dbReference type="Proteomes" id="UP000027341">
    <property type="component" value="Unassembled WGS sequence"/>
</dbReference>
<evidence type="ECO:0000256" key="7">
    <source>
        <dbReference type="SAM" id="SignalP"/>
    </source>
</evidence>
<keyword evidence="10" id="KW-1185">Reference proteome</keyword>
<organism evidence="9 10">
    <name type="scientific">Hydrogenovibrio marinus</name>
    <dbReference type="NCBI Taxonomy" id="28885"/>
    <lineage>
        <taxon>Bacteria</taxon>
        <taxon>Pseudomonadati</taxon>
        <taxon>Pseudomonadota</taxon>
        <taxon>Gammaproteobacteria</taxon>
        <taxon>Thiotrichales</taxon>
        <taxon>Piscirickettsiaceae</taxon>
        <taxon>Hydrogenovibrio</taxon>
    </lineage>
</organism>
<keyword evidence="7" id="KW-0732">Signal</keyword>
<dbReference type="InterPro" id="IPR050597">
    <property type="entry name" value="Cytochrome_c_Oxidase_Subunit"/>
</dbReference>
<dbReference type="PROSITE" id="PS51007">
    <property type="entry name" value="CYTC"/>
    <property type="match status" value="1"/>
</dbReference>
<evidence type="ECO:0000256" key="3">
    <source>
        <dbReference type="ARBA" id="ARBA00022723"/>
    </source>
</evidence>
<dbReference type="InterPro" id="IPR009056">
    <property type="entry name" value="Cyt_c-like_dom"/>
</dbReference>
<sequence length="103" mass="10207">MKKLLVALATTGVVMFGATAQAAGNAAAGEGTFGTCAGCHGADAHGGVGPKLAGLKADEIVKLLHKYKAGEQMGPMTSMMAPMAAGLSDADIENVAAYIATLK</sequence>
<keyword evidence="5 6" id="KW-0408">Iron</keyword>
<proteinExistence type="predicted"/>
<dbReference type="GO" id="GO:0020037">
    <property type="term" value="F:heme binding"/>
    <property type="evidence" value="ECO:0007669"/>
    <property type="project" value="InterPro"/>
</dbReference>